<dbReference type="EMBL" id="QEIN01000227">
    <property type="protein sequence ID" value="RCV52229.1"/>
    <property type="molecule type" value="Genomic_DNA"/>
</dbReference>
<dbReference type="InterPro" id="IPR050114">
    <property type="entry name" value="UPF0173_UPF0282_UlaG_hydrolase"/>
</dbReference>
<dbReference type="InterPro" id="IPR001279">
    <property type="entry name" value="Metallo-B-lactamas"/>
</dbReference>
<dbReference type="Proteomes" id="UP000253318">
    <property type="component" value="Unassembled WGS sequence"/>
</dbReference>
<protein>
    <submittedName>
        <fullName evidence="2">MBL fold metallo-hydrolase</fullName>
    </submittedName>
</protein>
<feature type="domain" description="Metallo-beta-lactamase" evidence="1">
    <location>
        <begin position="7"/>
        <end position="180"/>
    </location>
</feature>
<reference evidence="2 3" key="1">
    <citation type="submission" date="2018-04" db="EMBL/GenBank/DDBJ databases">
        <title>Novel actinobacteria from marine sediment.</title>
        <authorList>
            <person name="Ng Z.Y."/>
            <person name="Tan G.Y.A."/>
        </authorList>
    </citation>
    <scope>NUCLEOTIDE SEQUENCE [LARGE SCALE GENOMIC DNA]</scope>
    <source>
        <strain evidence="2 3">TPS81</strain>
    </source>
</reference>
<dbReference type="AlphaFoldDB" id="A0A368T0A5"/>
<accession>A0A368T0A5</accession>
<proteinExistence type="predicted"/>
<name>A0A368T0A5_9ACTN</name>
<dbReference type="OrthoDB" id="3190691at2"/>
<keyword evidence="3" id="KW-1185">Reference proteome</keyword>
<dbReference type="Pfam" id="PF13483">
    <property type="entry name" value="Lactamase_B_3"/>
    <property type="match status" value="1"/>
</dbReference>
<dbReference type="SMART" id="SM00849">
    <property type="entry name" value="Lactamase_B"/>
    <property type="match status" value="1"/>
</dbReference>
<dbReference type="PANTHER" id="PTHR43546:SF3">
    <property type="entry name" value="UPF0173 METAL-DEPENDENT HYDROLASE MJ1163"/>
    <property type="match status" value="1"/>
</dbReference>
<dbReference type="RefSeq" id="WP_114400384.1">
    <property type="nucleotide sequence ID" value="NZ_QEIM01000215.1"/>
</dbReference>
<evidence type="ECO:0000313" key="3">
    <source>
        <dbReference type="Proteomes" id="UP000253318"/>
    </source>
</evidence>
<sequence length="225" mass="23087">MRITKQGHSCVRLEHGGAVLVIDPGGFSEPDAAVGADAVAITHEHVDHLAPDRLRAAADANPGLRIYAHASVAAQLGELRDRGVAVVPVAHGDALEVAGFEVHVYGERHAVIHPDIPVIPNVGFRVRAGGAAVFHPGDALTVPQDAVDTLFLPVNAPWSKVSEVIDYARAVGAPRAVPVHDGLLNSTGLSVYRRMAALGLPEGGFVPLAPGESLEPAGPGGGAAG</sequence>
<dbReference type="PANTHER" id="PTHR43546">
    <property type="entry name" value="UPF0173 METAL-DEPENDENT HYDROLASE MJ1163-RELATED"/>
    <property type="match status" value="1"/>
</dbReference>
<dbReference type="SUPFAM" id="SSF56281">
    <property type="entry name" value="Metallo-hydrolase/oxidoreductase"/>
    <property type="match status" value="1"/>
</dbReference>
<organism evidence="2 3">
    <name type="scientific">Marinitenerispora sediminis</name>
    <dbReference type="NCBI Taxonomy" id="1931232"/>
    <lineage>
        <taxon>Bacteria</taxon>
        <taxon>Bacillati</taxon>
        <taxon>Actinomycetota</taxon>
        <taxon>Actinomycetes</taxon>
        <taxon>Streptosporangiales</taxon>
        <taxon>Nocardiopsidaceae</taxon>
        <taxon>Marinitenerispora</taxon>
    </lineage>
</organism>
<evidence type="ECO:0000313" key="2">
    <source>
        <dbReference type="EMBL" id="RCV52229.1"/>
    </source>
</evidence>
<dbReference type="InterPro" id="IPR036866">
    <property type="entry name" value="RibonucZ/Hydroxyglut_hydro"/>
</dbReference>
<dbReference type="GO" id="GO:0016787">
    <property type="term" value="F:hydrolase activity"/>
    <property type="evidence" value="ECO:0007669"/>
    <property type="project" value="UniProtKB-KW"/>
</dbReference>
<dbReference type="Gene3D" id="3.60.15.10">
    <property type="entry name" value="Ribonuclease Z/Hydroxyacylglutathione hydrolase-like"/>
    <property type="match status" value="1"/>
</dbReference>
<comment type="caution">
    <text evidence="2">The sequence shown here is derived from an EMBL/GenBank/DDBJ whole genome shotgun (WGS) entry which is preliminary data.</text>
</comment>
<keyword evidence="2" id="KW-0378">Hydrolase</keyword>
<evidence type="ECO:0000259" key="1">
    <source>
        <dbReference type="SMART" id="SM00849"/>
    </source>
</evidence>
<gene>
    <name evidence="2" type="ORF">DEF24_22290</name>
</gene>